<evidence type="ECO:0000256" key="8">
    <source>
        <dbReference type="SAM" id="MobiDB-lite"/>
    </source>
</evidence>
<evidence type="ECO:0000256" key="6">
    <source>
        <dbReference type="PIRSR" id="PIRSR615500-1"/>
    </source>
</evidence>
<dbReference type="Proteomes" id="UP000541444">
    <property type="component" value="Unassembled WGS sequence"/>
</dbReference>
<dbReference type="PANTHER" id="PTHR10795">
    <property type="entry name" value="PROPROTEIN CONVERTASE SUBTILISIN/KEXIN"/>
    <property type="match status" value="1"/>
</dbReference>
<dbReference type="SUPFAM" id="SSF52743">
    <property type="entry name" value="Subtilisin-like"/>
    <property type="match status" value="1"/>
</dbReference>
<sequence length="803" mass="86094">MLEFSPNQLLKCDLYKNLASAQRTAQSLHMRMMKFYLLSCLLLVFPLALCDDRNVYIVYLGEHSGDKTHQEIEETHHSYLFSVKSTEEESRASLLYSYKNSINGFAALLTADEAAVLSKMDDVVSAFRSHPHQYSVDTTRSWNFLGLHEGLGDGRKLGMGRRSGILHKAKYGKDVIVGLLDLGIWPESHSFHDEGLGPVPEKWKGICEAGDSFDSSHCNRKIIGARYYLKGYEASFGALNRSNDFRSPRDHDGHGSHTSSTVGGRSVKNVAAPGGFAHGTASGGAPLVRLAMYKVCWPVGNGTLAEGNTCDQSDMLAAIDDAIGDGVDVISISIGPRETIPFRDDGIAIGALHATKRNIVVSCSAGNQGPTPSTVRNSSPWIITVGASGTDREFSAPVELGNNITIKGQTLTTHKLKNHLYSLVYAGDVVEPHVPKNSTAGQCLPGSLSPKKMKGKIVLCFRGEGTRIGKGKEVKRAGGAGMVLGNSALLNNLVLDAHVLPATAVTADDATRIFNYIKSSKKPTAKLSPAGTAISSNPAPVMAEFSSRGPNSNYPNILKPDITAPGVNILAAWSEASTESNFGTKPLKYNFESGTSMACPHVAAIAALIKAVHPTWSSAAVRSAIITTATKKTNLGTPITTESGEVANAFSYGAGHLRPVHAYDPGLVYDASYTDYLRLLCDNGDGQVDPNFKCPKVPISSSDLNYPSLSISNITSSVTVTRTVTNVGGSGKTLYYSIVENPEGFVVKIHPRILYFSQVGEKKRFTITVKNEGKSKTGEYSFGSYSWLDGIHVARSPIVVSPA</sequence>
<keyword evidence="5 7" id="KW-0720">Serine protease</keyword>
<dbReference type="Pfam" id="PF00082">
    <property type="entry name" value="Peptidase_S8"/>
    <property type="match status" value="1"/>
</dbReference>
<evidence type="ECO:0000256" key="1">
    <source>
        <dbReference type="ARBA" id="ARBA00011073"/>
    </source>
</evidence>
<evidence type="ECO:0000256" key="2">
    <source>
        <dbReference type="ARBA" id="ARBA00022670"/>
    </source>
</evidence>
<dbReference type="FunFam" id="3.40.50.200:FF:000006">
    <property type="entry name" value="Subtilisin-like protease SBT1.5"/>
    <property type="match status" value="1"/>
</dbReference>
<dbReference type="Pfam" id="PF05922">
    <property type="entry name" value="Inhibitor_I9"/>
    <property type="match status" value="1"/>
</dbReference>
<evidence type="ECO:0000256" key="4">
    <source>
        <dbReference type="ARBA" id="ARBA00022801"/>
    </source>
</evidence>
<dbReference type="Pfam" id="PF02225">
    <property type="entry name" value="PA"/>
    <property type="match status" value="1"/>
</dbReference>
<dbReference type="FunFam" id="3.50.30.30:FF:000005">
    <property type="entry name" value="subtilisin-like protease SBT1.5"/>
    <property type="match status" value="1"/>
</dbReference>
<proteinExistence type="inferred from homology"/>
<dbReference type="EMBL" id="JACGCM010002290">
    <property type="protein sequence ID" value="KAF6141823.1"/>
    <property type="molecule type" value="Genomic_DNA"/>
</dbReference>
<dbReference type="PROSITE" id="PS00138">
    <property type="entry name" value="SUBTILASE_SER"/>
    <property type="match status" value="1"/>
</dbReference>
<dbReference type="Gene3D" id="3.30.70.80">
    <property type="entry name" value="Peptidase S8 propeptide/proteinase inhibitor I9"/>
    <property type="match status" value="1"/>
</dbReference>
<reference evidence="14 15" key="1">
    <citation type="journal article" date="2020" name="IScience">
        <title>Genome Sequencing of the Endangered Kingdonia uniflora (Circaeasteraceae, Ranunculales) Reveals Potential Mechanisms of Evolutionary Specialization.</title>
        <authorList>
            <person name="Sun Y."/>
            <person name="Deng T."/>
            <person name="Zhang A."/>
            <person name="Moore M.J."/>
            <person name="Landis J.B."/>
            <person name="Lin N."/>
            <person name="Zhang H."/>
            <person name="Zhang X."/>
            <person name="Huang J."/>
            <person name="Zhang X."/>
            <person name="Sun H."/>
            <person name="Wang H."/>
        </authorList>
    </citation>
    <scope>NUCLEOTIDE SEQUENCE [LARGE SCALE GENOMIC DNA]</scope>
    <source>
        <strain evidence="14">TB1705</strain>
        <tissue evidence="14">Leaf</tissue>
    </source>
</reference>
<evidence type="ECO:0000256" key="3">
    <source>
        <dbReference type="ARBA" id="ARBA00022729"/>
    </source>
</evidence>
<dbReference type="CDD" id="cd04852">
    <property type="entry name" value="Peptidases_S8_3"/>
    <property type="match status" value="1"/>
</dbReference>
<dbReference type="AlphaFoldDB" id="A0A7J7LGS5"/>
<dbReference type="Pfam" id="PF17766">
    <property type="entry name" value="fn3_6"/>
    <property type="match status" value="1"/>
</dbReference>
<evidence type="ECO:0000259" key="12">
    <source>
        <dbReference type="Pfam" id="PF17766"/>
    </source>
</evidence>
<feature type="active site" description="Charge relay system" evidence="6 7">
    <location>
        <position position="181"/>
    </location>
</feature>
<feature type="compositionally biased region" description="Basic and acidic residues" evidence="8">
    <location>
        <begin position="243"/>
        <end position="255"/>
    </location>
</feature>
<dbReference type="InterPro" id="IPR041469">
    <property type="entry name" value="Subtilisin-like_FN3"/>
</dbReference>
<keyword evidence="15" id="KW-1185">Reference proteome</keyword>
<dbReference type="CDD" id="cd02120">
    <property type="entry name" value="PA_subtilisin_like"/>
    <property type="match status" value="1"/>
</dbReference>
<evidence type="ECO:0000259" key="10">
    <source>
        <dbReference type="Pfam" id="PF02225"/>
    </source>
</evidence>
<evidence type="ECO:0008006" key="16">
    <source>
        <dbReference type="Google" id="ProtNLM"/>
    </source>
</evidence>
<evidence type="ECO:0000313" key="13">
    <source>
        <dbReference type="EMBL" id="KAF6139661.1"/>
    </source>
</evidence>
<dbReference type="GO" id="GO:0006508">
    <property type="term" value="P:proteolysis"/>
    <property type="evidence" value="ECO:0007669"/>
    <property type="project" value="UniProtKB-KW"/>
</dbReference>
<evidence type="ECO:0000259" key="9">
    <source>
        <dbReference type="Pfam" id="PF00082"/>
    </source>
</evidence>
<dbReference type="InterPro" id="IPR010259">
    <property type="entry name" value="S8pro/Inhibitor_I9"/>
</dbReference>
<dbReference type="InterPro" id="IPR037045">
    <property type="entry name" value="S8pro/Inhibitor_I9_sf"/>
</dbReference>
<keyword evidence="4 7" id="KW-0378">Hydrolase</keyword>
<evidence type="ECO:0000313" key="14">
    <source>
        <dbReference type="EMBL" id="KAF6141823.1"/>
    </source>
</evidence>
<dbReference type="InterPro" id="IPR034197">
    <property type="entry name" value="Peptidases_S8_3"/>
</dbReference>
<protein>
    <recommendedName>
        <fullName evidence="16">Subtilisin-like protease SBT5.6</fullName>
    </recommendedName>
</protein>
<dbReference type="Gene3D" id="3.50.30.30">
    <property type="match status" value="1"/>
</dbReference>
<evidence type="ECO:0000256" key="5">
    <source>
        <dbReference type="ARBA" id="ARBA00022825"/>
    </source>
</evidence>
<dbReference type="InterPro" id="IPR036852">
    <property type="entry name" value="Peptidase_S8/S53_dom_sf"/>
</dbReference>
<dbReference type="EMBL" id="JACGCM010002459">
    <property type="protein sequence ID" value="KAF6139661.1"/>
    <property type="molecule type" value="Genomic_DNA"/>
</dbReference>
<comment type="caution">
    <text evidence="14">The sequence shown here is derived from an EMBL/GenBank/DDBJ whole genome shotgun (WGS) entry which is preliminary data.</text>
</comment>
<dbReference type="Gene3D" id="3.40.50.200">
    <property type="entry name" value="Peptidase S8/S53 domain"/>
    <property type="match status" value="1"/>
</dbReference>
<dbReference type="PROSITE" id="PS51892">
    <property type="entry name" value="SUBTILASE"/>
    <property type="match status" value="1"/>
</dbReference>
<feature type="domain" description="Inhibitor I9" evidence="11">
    <location>
        <begin position="55"/>
        <end position="131"/>
    </location>
</feature>
<feature type="active site" description="Charge relay system" evidence="6 7">
    <location>
        <position position="596"/>
    </location>
</feature>
<organism evidence="14 15">
    <name type="scientific">Kingdonia uniflora</name>
    <dbReference type="NCBI Taxonomy" id="39325"/>
    <lineage>
        <taxon>Eukaryota</taxon>
        <taxon>Viridiplantae</taxon>
        <taxon>Streptophyta</taxon>
        <taxon>Embryophyta</taxon>
        <taxon>Tracheophyta</taxon>
        <taxon>Spermatophyta</taxon>
        <taxon>Magnoliopsida</taxon>
        <taxon>Ranunculales</taxon>
        <taxon>Circaeasteraceae</taxon>
        <taxon>Kingdonia</taxon>
    </lineage>
</organism>
<dbReference type="InterPro" id="IPR023828">
    <property type="entry name" value="Peptidase_S8_Ser-AS"/>
</dbReference>
<gene>
    <name evidence="13" type="ORF">GIB67_002466</name>
    <name evidence="14" type="ORF">GIB67_005062</name>
</gene>
<keyword evidence="2 7" id="KW-0645">Protease</keyword>
<name>A0A7J7LGS5_9MAGN</name>
<dbReference type="InterPro" id="IPR015500">
    <property type="entry name" value="Peptidase_S8_subtilisin-rel"/>
</dbReference>
<dbReference type="InterPro" id="IPR045051">
    <property type="entry name" value="SBT"/>
</dbReference>
<dbReference type="InterPro" id="IPR000209">
    <property type="entry name" value="Peptidase_S8/S53_dom"/>
</dbReference>
<dbReference type="OrthoDB" id="206201at2759"/>
<dbReference type="PRINTS" id="PR00723">
    <property type="entry name" value="SUBTILISIN"/>
</dbReference>
<feature type="compositionally biased region" description="Low complexity" evidence="8">
    <location>
        <begin position="256"/>
        <end position="266"/>
    </location>
</feature>
<evidence type="ECO:0000256" key="7">
    <source>
        <dbReference type="PROSITE-ProRule" id="PRU01240"/>
    </source>
</evidence>
<accession>A0A7J7LGS5</accession>
<dbReference type="GO" id="GO:0004252">
    <property type="term" value="F:serine-type endopeptidase activity"/>
    <property type="evidence" value="ECO:0007669"/>
    <property type="project" value="UniProtKB-UniRule"/>
</dbReference>
<feature type="active site" description="Charge relay system" evidence="6 7">
    <location>
        <position position="254"/>
    </location>
</feature>
<evidence type="ECO:0000313" key="15">
    <source>
        <dbReference type="Proteomes" id="UP000541444"/>
    </source>
</evidence>
<dbReference type="Gene3D" id="2.60.40.2310">
    <property type="match status" value="1"/>
</dbReference>
<dbReference type="InterPro" id="IPR003137">
    <property type="entry name" value="PA_domain"/>
</dbReference>
<feature type="domain" description="Peptidase S8/S53" evidence="9">
    <location>
        <begin position="172"/>
        <end position="653"/>
    </location>
</feature>
<evidence type="ECO:0000259" key="11">
    <source>
        <dbReference type="Pfam" id="PF05922"/>
    </source>
</evidence>
<comment type="similarity">
    <text evidence="1 7">Belongs to the peptidase S8 family.</text>
</comment>
<feature type="domain" description="PA" evidence="10">
    <location>
        <begin position="430"/>
        <end position="512"/>
    </location>
</feature>
<keyword evidence="3" id="KW-0732">Signal</keyword>
<feature type="region of interest" description="Disordered" evidence="8">
    <location>
        <begin position="243"/>
        <end position="266"/>
    </location>
</feature>
<feature type="domain" description="Subtilisin-like protease fibronectin type-III" evidence="12">
    <location>
        <begin position="703"/>
        <end position="800"/>
    </location>
</feature>